<evidence type="ECO:0000256" key="5">
    <source>
        <dbReference type="ARBA" id="ARBA00022822"/>
    </source>
</evidence>
<evidence type="ECO:0000313" key="9">
    <source>
        <dbReference type="EMBL" id="GJQ13348.1"/>
    </source>
</evidence>
<reference evidence="9" key="1">
    <citation type="journal article" date="2022" name="Proc. Natl. Acad. Sci. U.S.A.">
        <title>Life cycle and functional genomics of the unicellular red alga Galdieria for elucidating algal and plant evolution and industrial use.</title>
        <authorList>
            <person name="Hirooka S."/>
            <person name="Itabashi T."/>
            <person name="Ichinose T.M."/>
            <person name="Onuma R."/>
            <person name="Fujiwara T."/>
            <person name="Yamashita S."/>
            <person name="Jong L.W."/>
            <person name="Tomita R."/>
            <person name="Iwane A.H."/>
            <person name="Miyagishima S.Y."/>
        </authorList>
    </citation>
    <scope>NUCLEOTIDE SEQUENCE</scope>
    <source>
        <strain evidence="9">NBRC 102759</strain>
    </source>
</reference>
<evidence type="ECO:0000256" key="4">
    <source>
        <dbReference type="ARBA" id="ARBA00022605"/>
    </source>
</evidence>
<keyword evidence="4" id="KW-0028">Amino-acid biosynthesis</keyword>
<dbReference type="InterPro" id="IPR011060">
    <property type="entry name" value="RibuloseP-bd_barrel"/>
</dbReference>
<gene>
    <name evidence="9" type="ORF">GpartN1_g5139.t1</name>
</gene>
<dbReference type="PANTHER" id="PTHR42894:SF1">
    <property type="entry name" value="N-(5'-PHOSPHORIBOSYL)ANTHRANILATE ISOMERASE"/>
    <property type="match status" value="1"/>
</dbReference>
<dbReference type="HAMAP" id="MF_00135">
    <property type="entry name" value="PRAI"/>
    <property type="match status" value="1"/>
</dbReference>
<organism evidence="9 10">
    <name type="scientific">Galdieria partita</name>
    <dbReference type="NCBI Taxonomy" id="83374"/>
    <lineage>
        <taxon>Eukaryota</taxon>
        <taxon>Rhodophyta</taxon>
        <taxon>Bangiophyceae</taxon>
        <taxon>Galdieriales</taxon>
        <taxon>Galdieriaceae</taxon>
        <taxon>Galdieria</taxon>
    </lineage>
</organism>
<keyword evidence="10" id="KW-1185">Reference proteome</keyword>
<comment type="pathway">
    <text evidence="1">Amino-acid biosynthesis; L-tryptophan biosynthesis; L-tryptophan from chorismate: step 3/5.</text>
</comment>
<protein>
    <recommendedName>
        <fullName evidence="3">phosphoribosylanthranilate isomerase</fullName>
        <ecNumber evidence="3">5.3.1.24</ecNumber>
    </recommendedName>
</protein>
<evidence type="ECO:0000259" key="8">
    <source>
        <dbReference type="Pfam" id="PF00697"/>
    </source>
</evidence>
<accession>A0A9C7PYP9</accession>
<dbReference type="SUPFAM" id="SSF51366">
    <property type="entry name" value="Ribulose-phoshate binding barrel"/>
    <property type="match status" value="1"/>
</dbReference>
<comment type="similarity">
    <text evidence="2">Belongs to the TrpF family.</text>
</comment>
<keyword evidence="5" id="KW-0822">Tryptophan biosynthesis</keyword>
<dbReference type="EC" id="5.3.1.24" evidence="3"/>
<evidence type="ECO:0000256" key="2">
    <source>
        <dbReference type="ARBA" id="ARBA00007571"/>
    </source>
</evidence>
<dbReference type="Gene3D" id="3.20.20.70">
    <property type="entry name" value="Aldolase class I"/>
    <property type="match status" value="1"/>
</dbReference>
<dbReference type="InterPro" id="IPR044643">
    <property type="entry name" value="TrpF_fam"/>
</dbReference>
<reference evidence="9" key="2">
    <citation type="submission" date="2022-01" db="EMBL/GenBank/DDBJ databases">
        <authorList>
            <person name="Hirooka S."/>
            <person name="Miyagishima S.Y."/>
        </authorList>
    </citation>
    <scope>NUCLEOTIDE SEQUENCE</scope>
    <source>
        <strain evidence="9">NBRC 102759</strain>
    </source>
</reference>
<feature type="domain" description="N-(5'phosphoribosyl) anthranilate isomerase (PRAI)" evidence="8">
    <location>
        <begin position="79"/>
        <end position="253"/>
    </location>
</feature>
<comment type="caution">
    <text evidence="9">The sequence shown here is derived from an EMBL/GenBank/DDBJ whole genome shotgun (WGS) entry which is preliminary data.</text>
</comment>
<dbReference type="EMBL" id="BQMJ01000042">
    <property type="protein sequence ID" value="GJQ13348.1"/>
    <property type="molecule type" value="Genomic_DNA"/>
</dbReference>
<sequence length="262" mass="29258">MACFVVVPTRRISQRHSCQWVLQRRRNRQLFNYVVRKPSTCASLELIKICGITCKEDASMVCKAIEERKHRVPYDSIRFLLGVIFCPQSKRNVDEKVARQIVETVEYFGNAQVVGVFVHQDASNIIHICQQTGISIAQLHGDVPRQSLSMLPHWIESIPVLSVYSDGSLDSDLEQIQLGSWILFDSPGGGTGKTFAWSNFKPPPQFRWILAGGIRIDNIQSALNKLRPPGVDVSSGVCQSDGIRKSAQLVSTFLDLCSTTVV</sequence>
<dbReference type="OrthoDB" id="524799at2759"/>
<dbReference type="PANTHER" id="PTHR42894">
    <property type="entry name" value="N-(5'-PHOSPHORIBOSYL)ANTHRANILATE ISOMERASE"/>
    <property type="match status" value="1"/>
</dbReference>
<keyword evidence="6" id="KW-0057">Aromatic amino acid biosynthesis</keyword>
<dbReference type="CDD" id="cd00405">
    <property type="entry name" value="PRAI"/>
    <property type="match status" value="1"/>
</dbReference>
<dbReference type="GO" id="GO:0000162">
    <property type="term" value="P:L-tryptophan biosynthetic process"/>
    <property type="evidence" value="ECO:0007669"/>
    <property type="project" value="UniProtKB-KW"/>
</dbReference>
<dbReference type="Proteomes" id="UP001061958">
    <property type="component" value="Unassembled WGS sequence"/>
</dbReference>
<evidence type="ECO:0000313" key="10">
    <source>
        <dbReference type="Proteomes" id="UP001061958"/>
    </source>
</evidence>
<dbReference type="InterPro" id="IPR013785">
    <property type="entry name" value="Aldolase_TIM"/>
</dbReference>
<proteinExistence type="inferred from homology"/>
<dbReference type="Pfam" id="PF00697">
    <property type="entry name" value="PRAI"/>
    <property type="match status" value="1"/>
</dbReference>
<dbReference type="AlphaFoldDB" id="A0A9C7PYP9"/>
<dbReference type="GO" id="GO:0004640">
    <property type="term" value="F:phosphoribosylanthranilate isomerase activity"/>
    <property type="evidence" value="ECO:0007669"/>
    <property type="project" value="UniProtKB-EC"/>
</dbReference>
<evidence type="ECO:0000256" key="3">
    <source>
        <dbReference type="ARBA" id="ARBA00012572"/>
    </source>
</evidence>
<keyword evidence="7" id="KW-0413">Isomerase</keyword>
<evidence type="ECO:0000256" key="6">
    <source>
        <dbReference type="ARBA" id="ARBA00023141"/>
    </source>
</evidence>
<name>A0A9C7PYP9_9RHOD</name>
<evidence type="ECO:0000256" key="7">
    <source>
        <dbReference type="ARBA" id="ARBA00023235"/>
    </source>
</evidence>
<evidence type="ECO:0000256" key="1">
    <source>
        <dbReference type="ARBA" id="ARBA00004664"/>
    </source>
</evidence>
<dbReference type="InterPro" id="IPR001240">
    <property type="entry name" value="PRAI_dom"/>
</dbReference>